<keyword evidence="2" id="KW-0804">Transcription</keyword>
<protein>
    <submittedName>
        <fullName evidence="4">AraC family transcriptional regulator with amidase-like domain</fullName>
    </submittedName>
</protein>
<organism evidence="4 5">
    <name type="scientific">Dinghuibacter silviterrae</name>
    <dbReference type="NCBI Taxonomy" id="1539049"/>
    <lineage>
        <taxon>Bacteria</taxon>
        <taxon>Pseudomonadati</taxon>
        <taxon>Bacteroidota</taxon>
        <taxon>Chitinophagia</taxon>
        <taxon>Chitinophagales</taxon>
        <taxon>Chitinophagaceae</taxon>
        <taxon>Dinghuibacter</taxon>
    </lineage>
</organism>
<evidence type="ECO:0000256" key="1">
    <source>
        <dbReference type="ARBA" id="ARBA00023015"/>
    </source>
</evidence>
<evidence type="ECO:0000256" key="2">
    <source>
        <dbReference type="ARBA" id="ARBA00023163"/>
    </source>
</evidence>
<proteinExistence type="predicted"/>
<dbReference type="GO" id="GO:0003700">
    <property type="term" value="F:DNA-binding transcription factor activity"/>
    <property type="evidence" value="ECO:0007669"/>
    <property type="project" value="InterPro"/>
</dbReference>
<dbReference type="PROSITE" id="PS01124">
    <property type="entry name" value="HTH_ARAC_FAMILY_2"/>
    <property type="match status" value="1"/>
</dbReference>
<keyword evidence="5" id="KW-1185">Reference proteome</keyword>
<dbReference type="InterPro" id="IPR018060">
    <property type="entry name" value="HTH_AraC"/>
</dbReference>
<dbReference type="AlphaFoldDB" id="A0A4R8DF90"/>
<dbReference type="InterPro" id="IPR029062">
    <property type="entry name" value="Class_I_gatase-like"/>
</dbReference>
<dbReference type="CDD" id="cd03138">
    <property type="entry name" value="GATase1_AraC_2"/>
    <property type="match status" value="1"/>
</dbReference>
<dbReference type="RefSeq" id="WP_133995395.1">
    <property type="nucleotide sequence ID" value="NZ_SODV01000002.1"/>
</dbReference>
<sequence length="327" mass="37485">MKEIALLIHKDVVLSTISGTLDMLEHTNRYLEASGKPRAFSVTLVGESASNDLLPVAAPYIHYCRYTDLASADLIIVPAFFGQPDDVFAGHRSLLDWLRRMHDEGNEIASLCSGAYFLAEAGLLEGRCCTAHWRDIEDLKRRYPDTRFLSRMVMTDQDGLYTSGGAFSAFHLVLYLIEKYCGRDMGIWASKMFSLDMDRESQAYFAVFQGQFRHQDEQILTAQEYIDKNYNEPLSVEQMALQINMSLRNFIRRFKTATQNTPLEYLQRVRIEAAKKALEAGNPTITSLMYDSGYQDIKTFRKVFKRITGLTPIEYRKKYSRTLPVLN</sequence>
<dbReference type="InterPro" id="IPR002818">
    <property type="entry name" value="DJ-1/PfpI"/>
</dbReference>
<dbReference type="SUPFAM" id="SSF52317">
    <property type="entry name" value="Class I glutamine amidotransferase-like"/>
    <property type="match status" value="1"/>
</dbReference>
<dbReference type="Pfam" id="PF01965">
    <property type="entry name" value="DJ-1_PfpI"/>
    <property type="match status" value="1"/>
</dbReference>
<name>A0A4R8DF90_9BACT</name>
<dbReference type="SUPFAM" id="SSF46689">
    <property type="entry name" value="Homeodomain-like"/>
    <property type="match status" value="2"/>
</dbReference>
<dbReference type="Pfam" id="PF12833">
    <property type="entry name" value="HTH_18"/>
    <property type="match status" value="1"/>
</dbReference>
<evidence type="ECO:0000313" key="4">
    <source>
        <dbReference type="EMBL" id="TDW95746.1"/>
    </source>
</evidence>
<dbReference type="InterPro" id="IPR052158">
    <property type="entry name" value="INH-QAR"/>
</dbReference>
<dbReference type="EMBL" id="SODV01000002">
    <property type="protein sequence ID" value="TDW95746.1"/>
    <property type="molecule type" value="Genomic_DNA"/>
</dbReference>
<reference evidence="4 5" key="1">
    <citation type="submission" date="2019-03" db="EMBL/GenBank/DDBJ databases">
        <title>Genomic Encyclopedia of Type Strains, Phase IV (KMG-IV): sequencing the most valuable type-strain genomes for metagenomic binning, comparative biology and taxonomic classification.</title>
        <authorList>
            <person name="Goeker M."/>
        </authorList>
    </citation>
    <scope>NUCLEOTIDE SEQUENCE [LARGE SCALE GENOMIC DNA]</scope>
    <source>
        <strain evidence="4 5">DSM 100059</strain>
    </source>
</reference>
<dbReference type="InterPro" id="IPR009057">
    <property type="entry name" value="Homeodomain-like_sf"/>
</dbReference>
<dbReference type="Proteomes" id="UP000294498">
    <property type="component" value="Unassembled WGS sequence"/>
</dbReference>
<accession>A0A4R8DF90</accession>
<feature type="domain" description="HTH araC/xylS-type" evidence="3">
    <location>
        <begin position="220"/>
        <end position="318"/>
    </location>
</feature>
<dbReference type="Gene3D" id="1.10.10.60">
    <property type="entry name" value="Homeodomain-like"/>
    <property type="match status" value="2"/>
</dbReference>
<dbReference type="Gene3D" id="3.40.50.880">
    <property type="match status" value="1"/>
</dbReference>
<dbReference type="PANTHER" id="PTHR43130">
    <property type="entry name" value="ARAC-FAMILY TRANSCRIPTIONAL REGULATOR"/>
    <property type="match status" value="1"/>
</dbReference>
<dbReference type="SMART" id="SM00342">
    <property type="entry name" value="HTH_ARAC"/>
    <property type="match status" value="1"/>
</dbReference>
<gene>
    <name evidence="4" type="ORF">EDB95_3557</name>
</gene>
<comment type="caution">
    <text evidence="4">The sequence shown here is derived from an EMBL/GenBank/DDBJ whole genome shotgun (WGS) entry which is preliminary data.</text>
</comment>
<dbReference type="OrthoDB" id="9803764at2"/>
<keyword evidence="1" id="KW-0805">Transcription regulation</keyword>
<dbReference type="PANTHER" id="PTHR43130:SF11">
    <property type="entry name" value="TRANSCRIPTIONAL REGULATORY PROTEIN"/>
    <property type="match status" value="1"/>
</dbReference>
<evidence type="ECO:0000259" key="3">
    <source>
        <dbReference type="PROSITE" id="PS01124"/>
    </source>
</evidence>
<evidence type="ECO:0000313" key="5">
    <source>
        <dbReference type="Proteomes" id="UP000294498"/>
    </source>
</evidence>
<dbReference type="GO" id="GO:0043565">
    <property type="term" value="F:sequence-specific DNA binding"/>
    <property type="evidence" value="ECO:0007669"/>
    <property type="project" value="InterPro"/>
</dbReference>